<organism evidence="1 2">
    <name type="scientific">Quercus suber</name>
    <name type="common">Cork oak</name>
    <dbReference type="NCBI Taxonomy" id="58331"/>
    <lineage>
        <taxon>Eukaryota</taxon>
        <taxon>Viridiplantae</taxon>
        <taxon>Streptophyta</taxon>
        <taxon>Embryophyta</taxon>
        <taxon>Tracheophyta</taxon>
        <taxon>Spermatophyta</taxon>
        <taxon>Magnoliopsida</taxon>
        <taxon>eudicotyledons</taxon>
        <taxon>Gunneridae</taxon>
        <taxon>Pentapetalae</taxon>
        <taxon>rosids</taxon>
        <taxon>fabids</taxon>
        <taxon>Fagales</taxon>
        <taxon>Fagaceae</taxon>
        <taxon>Quercus</taxon>
    </lineage>
</organism>
<accession>A0AAW0L984</accession>
<name>A0AAW0L984_QUESU</name>
<proteinExistence type="predicted"/>
<comment type="caution">
    <text evidence="1">The sequence shown here is derived from an EMBL/GenBank/DDBJ whole genome shotgun (WGS) entry which is preliminary data.</text>
</comment>
<dbReference type="EMBL" id="PKMF04000136">
    <property type="protein sequence ID" value="KAK7847765.1"/>
    <property type="molecule type" value="Genomic_DNA"/>
</dbReference>
<dbReference type="PANTHER" id="PTHR34211">
    <property type="entry name" value="CALCINEURIN-LIKE METALLO-PHOSPHOESTERASE SUPERFAMILY PROTEIN"/>
    <property type="match status" value="1"/>
</dbReference>
<reference evidence="1 2" key="1">
    <citation type="journal article" date="2018" name="Sci. Data">
        <title>The draft genome sequence of cork oak.</title>
        <authorList>
            <person name="Ramos A.M."/>
            <person name="Usie A."/>
            <person name="Barbosa P."/>
            <person name="Barros P.M."/>
            <person name="Capote T."/>
            <person name="Chaves I."/>
            <person name="Simoes F."/>
            <person name="Abreu I."/>
            <person name="Carrasquinho I."/>
            <person name="Faro C."/>
            <person name="Guimaraes J.B."/>
            <person name="Mendonca D."/>
            <person name="Nobrega F."/>
            <person name="Rodrigues L."/>
            <person name="Saibo N.J.M."/>
            <person name="Varela M.C."/>
            <person name="Egas C."/>
            <person name="Matos J."/>
            <person name="Miguel C.M."/>
            <person name="Oliveira M.M."/>
            <person name="Ricardo C.P."/>
            <person name="Goncalves S."/>
        </authorList>
    </citation>
    <scope>NUCLEOTIDE SEQUENCE [LARGE SCALE GENOMIC DNA]</scope>
    <source>
        <strain evidence="2">cv. HL8</strain>
    </source>
</reference>
<evidence type="ECO:0000313" key="2">
    <source>
        <dbReference type="Proteomes" id="UP000237347"/>
    </source>
</evidence>
<dbReference type="Proteomes" id="UP000237347">
    <property type="component" value="Unassembled WGS sequence"/>
</dbReference>
<sequence length="52" mass="5923">FVLFEYALQPPLWYKPENVAVKPEVPCGVSELKQYDGPQCLVIPGNHGLYKF</sequence>
<dbReference type="PANTHER" id="PTHR34211:SF3">
    <property type="entry name" value="CALCINEURIN-LIKE METALLO-PHOSPHOESTERASE SUPERFAMILY PROTEIN"/>
    <property type="match status" value="1"/>
</dbReference>
<dbReference type="AlphaFoldDB" id="A0AAW0L984"/>
<protein>
    <submittedName>
        <fullName evidence="1">Uncharacterized protein</fullName>
    </submittedName>
</protein>
<evidence type="ECO:0000313" key="1">
    <source>
        <dbReference type="EMBL" id="KAK7847765.1"/>
    </source>
</evidence>
<keyword evidence="2" id="KW-1185">Reference proteome</keyword>
<feature type="non-terminal residue" evidence="1">
    <location>
        <position position="1"/>
    </location>
</feature>
<gene>
    <name evidence="1" type="ORF">CFP56_006269</name>
</gene>